<accession>A0AAD7ZR08</accession>
<evidence type="ECO:0000313" key="2">
    <source>
        <dbReference type="Proteomes" id="UP001233999"/>
    </source>
</evidence>
<sequence length="71" mass="8661">KRYIQRNKIKLSWRLRSSKICRSSIMHWKNHVDFFRSKHDAEERLTEVLINPSLLISFHKVIRRTANTTLR</sequence>
<proteinExistence type="predicted"/>
<reference evidence="1" key="1">
    <citation type="journal article" date="2023" name="IScience">
        <title>Live-bearing cockroach genome reveals convergent evolutionary mechanisms linked to viviparity in insects and beyond.</title>
        <authorList>
            <person name="Fouks B."/>
            <person name="Harrison M.C."/>
            <person name="Mikhailova A.A."/>
            <person name="Marchal E."/>
            <person name="English S."/>
            <person name="Carruthers M."/>
            <person name="Jennings E.C."/>
            <person name="Chiamaka E.L."/>
            <person name="Frigard R.A."/>
            <person name="Pippel M."/>
            <person name="Attardo G.M."/>
            <person name="Benoit J.B."/>
            <person name="Bornberg-Bauer E."/>
            <person name="Tobe S.S."/>
        </authorList>
    </citation>
    <scope>NUCLEOTIDE SEQUENCE</scope>
    <source>
        <strain evidence="1">Stay&amp;Tobe</strain>
    </source>
</reference>
<feature type="non-terminal residue" evidence="1">
    <location>
        <position position="71"/>
    </location>
</feature>
<protein>
    <submittedName>
        <fullName evidence="1">Uncharacterized protein</fullName>
    </submittedName>
</protein>
<evidence type="ECO:0000313" key="1">
    <source>
        <dbReference type="EMBL" id="KAJ9585275.1"/>
    </source>
</evidence>
<keyword evidence="2" id="KW-1185">Reference proteome</keyword>
<dbReference type="EMBL" id="JASPKZ010007288">
    <property type="protein sequence ID" value="KAJ9585275.1"/>
    <property type="molecule type" value="Genomic_DNA"/>
</dbReference>
<feature type="non-terminal residue" evidence="1">
    <location>
        <position position="1"/>
    </location>
</feature>
<comment type="caution">
    <text evidence="1">The sequence shown here is derived from an EMBL/GenBank/DDBJ whole genome shotgun (WGS) entry which is preliminary data.</text>
</comment>
<gene>
    <name evidence="1" type="ORF">L9F63_002930</name>
</gene>
<dbReference type="Proteomes" id="UP001233999">
    <property type="component" value="Unassembled WGS sequence"/>
</dbReference>
<reference evidence="1" key="2">
    <citation type="submission" date="2023-05" db="EMBL/GenBank/DDBJ databases">
        <authorList>
            <person name="Fouks B."/>
        </authorList>
    </citation>
    <scope>NUCLEOTIDE SEQUENCE</scope>
    <source>
        <strain evidence="1">Stay&amp;Tobe</strain>
        <tissue evidence="1">Testes</tissue>
    </source>
</reference>
<name>A0AAD7ZR08_DIPPU</name>
<organism evidence="1 2">
    <name type="scientific">Diploptera punctata</name>
    <name type="common">Pacific beetle cockroach</name>
    <dbReference type="NCBI Taxonomy" id="6984"/>
    <lineage>
        <taxon>Eukaryota</taxon>
        <taxon>Metazoa</taxon>
        <taxon>Ecdysozoa</taxon>
        <taxon>Arthropoda</taxon>
        <taxon>Hexapoda</taxon>
        <taxon>Insecta</taxon>
        <taxon>Pterygota</taxon>
        <taxon>Neoptera</taxon>
        <taxon>Polyneoptera</taxon>
        <taxon>Dictyoptera</taxon>
        <taxon>Blattodea</taxon>
        <taxon>Blaberoidea</taxon>
        <taxon>Blaberidae</taxon>
        <taxon>Diplopterinae</taxon>
        <taxon>Diploptera</taxon>
    </lineage>
</organism>
<dbReference type="AlphaFoldDB" id="A0AAD7ZR08"/>